<dbReference type="SUPFAM" id="SSF82866">
    <property type="entry name" value="Multidrug efflux transporter AcrB transmembrane domain"/>
    <property type="match status" value="2"/>
</dbReference>
<accession>A0AAP2GQK9</accession>
<dbReference type="EMBL" id="JAHESE010000016">
    <property type="protein sequence ID" value="MBT1709766.1"/>
    <property type="molecule type" value="Genomic_DNA"/>
</dbReference>
<proteinExistence type="inferred from homology"/>
<feature type="transmembrane region" description="Helical" evidence="7">
    <location>
        <begin position="272"/>
        <end position="292"/>
    </location>
</feature>
<evidence type="ECO:0000256" key="5">
    <source>
        <dbReference type="ARBA" id="ARBA00022989"/>
    </source>
</evidence>
<feature type="transmembrane region" description="Helical" evidence="7">
    <location>
        <begin position="244"/>
        <end position="265"/>
    </location>
</feature>
<protein>
    <submittedName>
        <fullName evidence="9">MMPL family transporter</fullName>
    </submittedName>
</protein>
<dbReference type="PROSITE" id="PS50156">
    <property type="entry name" value="SSD"/>
    <property type="match status" value="2"/>
</dbReference>
<dbReference type="Proteomes" id="UP001319080">
    <property type="component" value="Unassembled WGS sequence"/>
</dbReference>
<keyword evidence="6 7" id="KW-0472">Membrane</keyword>
<keyword evidence="3" id="KW-1003">Cell membrane</keyword>
<evidence type="ECO:0000256" key="4">
    <source>
        <dbReference type="ARBA" id="ARBA00022692"/>
    </source>
</evidence>
<gene>
    <name evidence="9" type="ORF">KK062_16095</name>
</gene>
<name>A0AAP2GQK9_9BACT</name>
<evidence type="ECO:0000256" key="3">
    <source>
        <dbReference type="ARBA" id="ARBA00022475"/>
    </source>
</evidence>
<evidence type="ECO:0000259" key="8">
    <source>
        <dbReference type="PROSITE" id="PS50156"/>
    </source>
</evidence>
<comment type="caution">
    <text evidence="9">The sequence shown here is derived from an EMBL/GenBank/DDBJ whole genome shotgun (WGS) entry which is preliminary data.</text>
</comment>
<feature type="transmembrane region" description="Helical" evidence="7">
    <location>
        <begin position="312"/>
        <end position="335"/>
    </location>
</feature>
<evidence type="ECO:0000256" key="7">
    <source>
        <dbReference type="SAM" id="Phobius"/>
    </source>
</evidence>
<comment type="similarity">
    <text evidence="2">Belongs to the resistance-nodulation-cell division (RND) (TC 2.A.6) family. MmpL subfamily.</text>
</comment>
<feature type="transmembrane region" description="Helical" evidence="7">
    <location>
        <begin position="626"/>
        <end position="643"/>
    </location>
</feature>
<dbReference type="PANTHER" id="PTHR33406">
    <property type="entry name" value="MEMBRANE PROTEIN MJ1562-RELATED"/>
    <property type="match status" value="1"/>
</dbReference>
<organism evidence="9 10">
    <name type="scientific">Dawidia cretensis</name>
    <dbReference type="NCBI Taxonomy" id="2782350"/>
    <lineage>
        <taxon>Bacteria</taxon>
        <taxon>Pseudomonadati</taxon>
        <taxon>Bacteroidota</taxon>
        <taxon>Cytophagia</taxon>
        <taxon>Cytophagales</taxon>
        <taxon>Chryseotaleaceae</taxon>
        <taxon>Dawidia</taxon>
    </lineage>
</organism>
<comment type="subcellular location">
    <subcellularLocation>
        <location evidence="1">Cell membrane</location>
        <topology evidence="1">Multi-pass membrane protein</topology>
    </subcellularLocation>
</comment>
<sequence>MWNRIARFIIQYRLPLIIVIGLLTVVMGYYASRVQMSYDFARTVPLSDPDMIYLNKFKEQFGEDGNMIAVGVKDSNVYKLKNFEAFRTLSADIKKIEGVNEVLSLPVMKMIVKDTAAQRFTLLPVFPEKLSSQADLDTALAVAYNQKVYMDRIVNTSNGAAMMLVWVQKEVMNSSRREALAQSLQDAGKRFVDNTGIELHYAGLPFIRTLVANEVKREMAFFLYASAIVTGLIMFLFFRSFRAVLFSMIIIGIVVVWTLGTLSLFGFKITLLSGLIPPVIVTIGITNAIYLLNKYHLEFVKTNNKLEAIATVVQKMGLATFLTNLTVAIGFLTLLSTDILILREFGIVAGINIMVLFLVSLVMIPSVFSWLPTPSEKHLRHLNFRIMGDFLKGVDAVVHRRRPLVYMVSMALAIFSAYGMMQLRSVSYMVDDIPEESQIKKDLHFFEANFTGVMPLEIVVEFKTKKRRPVLDVKNLQKLEEFENFLDSLPEVSRPVSVLSLIKASKQAFYNGNPDRYALPSKSEGAFILRYMKGQVDPSAGGEGSGEGKGLFKSFVDSTFTRVRMSSQIADVGSIRMDSLVHDVIEPRMRSIFVSTEKDSVVATVTGSTKIFIKGNKFLVDNLRESLLLAFILITLSMAIMFANVRMIVISLVPNLLALMITAGLMGYFNIPLKASTALIFSITFGISVDNSIRFLAKYRQEILANNFFIPVAVTDAILETGKSIMYTSIVLFAGFIIFTFSSFGGTIALGLLTSVTLIISMFTNLILLPALILTFDRPKKKKGEHLPIDDFDASFYGESEDEEIDLDKIQIHNRHSAAE</sequence>
<feature type="domain" description="SSD" evidence="8">
    <location>
        <begin position="245"/>
        <end position="370"/>
    </location>
</feature>
<dbReference type="InterPro" id="IPR050545">
    <property type="entry name" value="Mycobact_MmpL"/>
</dbReference>
<feature type="transmembrane region" description="Helical" evidence="7">
    <location>
        <begin position="649"/>
        <end position="671"/>
    </location>
</feature>
<dbReference type="InterPro" id="IPR000731">
    <property type="entry name" value="SSD"/>
</dbReference>
<feature type="transmembrane region" description="Helical" evidence="7">
    <location>
        <begin position="731"/>
        <end position="752"/>
    </location>
</feature>
<reference evidence="9 10" key="1">
    <citation type="submission" date="2021-05" db="EMBL/GenBank/DDBJ databases">
        <title>A Polyphasic approach of four new species of the genus Ohtaekwangia: Ohtaekwangia histidinii sp. nov., Ohtaekwangia cretensis sp. nov., Ohtaekwangia indiensis sp. nov., Ohtaekwangia reichenbachii sp. nov. from diverse environment.</title>
        <authorList>
            <person name="Octaviana S."/>
        </authorList>
    </citation>
    <scope>NUCLEOTIDE SEQUENCE [LARGE SCALE GENOMIC DNA]</scope>
    <source>
        <strain evidence="9 10">PWU5</strain>
    </source>
</reference>
<feature type="transmembrane region" description="Helical" evidence="7">
    <location>
        <begin position="404"/>
        <end position="421"/>
    </location>
</feature>
<feature type="transmembrane region" description="Helical" evidence="7">
    <location>
        <begin position="678"/>
        <end position="697"/>
    </location>
</feature>
<evidence type="ECO:0000256" key="2">
    <source>
        <dbReference type="ARBA" id="ARBA00010157"/>
    </source>
</evidence>
<feature type="transmembrane region" description="Helical" evidence="7">
    <location>
        <begin position="347"/>
        <end position="371"/>
    </location>
</feature>
<feature type="domain" description="SSD" evidence="8">
    <location>
        <begin position="649"/>
        <end position="775"/>
    </location>
</feature>
<dbReference type="RefSeq" id="WP_254085345.1">
    <property type="nucleotide sequence ID" value="NZ_JAHESE010000016.1"/>
</dbReference>
<dbReference type="InterPro" id="IPR004869">
    <property type="entry name" value="MMPL_dom"/>
</dbReference>
<keyword evidence="4 7" id="KW-0812">Transmembrane</keyword>
<dbReference type="Gene3D" id="1.20.1640.10">
    <property type="entry name" value="Multidrug efflux transporter AcrB transmembrane domain"/>
    <property type="match status" value="2"/>
</dbReference>
<keyword evidence="10" id="KW-1185">Reference proteome</keyword>
<evidence type="ECO:0000256" key="1">
    <source>
        <dbReference type="ARBA" id="ARBA00004651"/>
    </source>
</evidence>
<dbReference type="AlphaFoldDB" id="A0AAP2GQK9"/>
<dbReference type="Pfam" id="PF03176">
    <property type="entry name" value="MMPL"/>
    <property type="match status" value="2"/>
</dbReference>
<evidence type="ECO:0000313" key="9">
    <source>
        <dbReference type="EMBL" id="MBT1709766.1"/>
    </source>
</evidence>
<keyword evidence="5 7" id="KW-1133">Transmembrane helix</keyword>
<feature type="transmembrane region" description="Helical" evidence="7">
    <location>
        <begin position="221"/>
        <end position="238"/>
    </location>
</feature>
<feature type="transmembrane region" description="Helical" evidence="7">
    <location>
        <begin position="758"/>
        <end position="776"/>
    </location>
</feature>
<evidence type="ECO:0000313" key="10">
    <source>
        <dbReference type="Proteomes" id="UP001319080"/>
    </source>
</evidence>
<feature type="transmembrane region" description="Helical" evidence="7">
    <location>
        <begin position="12"/>
        <end position="32"/>
    </location>
</feature>
<evidence type="ECO:0000256" key="6">
    <source>
        <dbReference type="ARBA" id="ARBA00023136"/>
    </source>
</evidence>
<dbReference type="PANTHER" id="PTHR33406:SF6">
    <property type="entry name" value="MEMBRANE PROTEIN YDGH-RELATED"/>
    <property type="match status" value="1"/>
</dbReference>
<dbReference type="GO" id="GO:0005886">
    <property type="term" value="C:plasma membrane"/>
    <property type="evidence" value="ECO:0007669"/>
    <property type="project" value="UniProtKB-SubCell"/>
</dbReference>